<evidence type="ECO:0000259" key="2">
    <source>
        <dbReference type="Pfam" id="PF17667"/>
    </source>
</evidence>
<reference evidence="3" key="1">
    <citation type="journal article" date="2021" name="Nat. Commun.">
        <title>Genetic determinants of endophytism in the Arabidopsis root mycobiome.</title>
        <authorList>
            <person name="Mesny F."/>
            <person name="Miyauchi S."/>
            <person name="Thiergart T."/>
            <person name="Pickel B."/>
            <person name="Atanasova L."/>
            <person name="Karlsson M."/>
            <person name="Huettel B."/>
            <person name="Barry K.W."/>
            <person name="Haridas S."/>
            <person name="Chen C."/>
            <person name="Bauer D."/>
            <person name="Andreopoulos W."/>
            <person name="Pangilinan J."/>
            <person name="LaButti K."/>
            <person name="Riley R."/>
            <person name="Lipzen A."/>
            <person name="Clum A."/>
            <person name="Drula E."/>
            <person name="Henrissat B."/>
            <person name="Kohler A."/>
            <person name="Grigoriev I.V."/>
            <person name="Martin F.M."/>
            <person name="Hacquard S."/>
        </authorList>
    </citation>
    <scope>NUCLEOTIDE SEQUENCE</scope>
    <source>
        <strain evidence="3">MPI-CAGE-CH-0243</strain>
    </source>
</reference>
<evidence type="ECO:0000313" key="4">
    <source>
        <dbReference type="Proteomes" id="UP000700596"/>
    </source>
</evidence>
<evidence type="ECO:0000256" key="1">
    <source>
        <dbReference type="SAM" id="MobiDB-lite"/>
    </source>
</evidence>
<protein>
    <recommendedName>
        <fullName evidence="2">Fungal-type protein kinase domain-containing protein</fullName>
    </recommendedName>
</protein>
<dbReference type="EMBL" id="JAGMWT010000023">
    <property type="protein sequence ID" value="KAH7111807.1"/>
    <property type="molecule type" value="Genomic_DNA"/>
</dbReference>
<name>A0A9P9D3K8_9PLEO</name>
<dbReference type="PANTHER" id="PTHR38248:SF2">
    <property type="entry name" value="FUNK1 11"/>
    <property type="match status" value="1"/>
</dbReference>
<comment type="caution">
    <text evidence="3">The sequence shown here is derived from an EMBL/GenBank/DDBJ whole genome shotgun (WGS) entry which is preliminary data.</text>
</comment>
<feature type="domain" description="Fungal-type protein kinase" evidence="2">
    <location>
        <begin position="283"/>
        <end position="705"/>
    </location>
</feature>
<feature type="compositionally biased region" description="Basic residues" evidence="1">
    <location>
        <begin position="540"/>
        <end position="558"/>
    </location>
</feature>
<organism evidence="3 4">
    <name type="scientific">Dendryphion nanum</name>
    <dbReference type="NCBI Taxonomy" id="256645"/>
    <lineage>
        <taxon>Eukaryota</taxon>
        <taxon>Fungi</taxon>
        <taxon>Dikarya</taxon>
        <taxon>Ascomycota</taxon>
        <taxon>Pezizomycotina</taxon>
        <taxon>Dothideomycetes</taxon>
        <taxon>Pleosporomycetidae</taxon>
        <taxon>Pleosporales</taxon>
        <taxon>Torulaceae</taxon>
        <taxon>Dendryphion</taxon>
    </lineage>
</organism>
<accession>A0A9P9D3K8</accession>
<dbReference type="OrthoDB" id="5584477at2759"/>
<proteinExistence type="predicted"/>
<gene>
    <name evidence="3" type="ORF">B0J11DRAFT_585739</name>
</gene>
<dbReference type="SUPFAM" id="SSF56112">
    <property type="entry name" value="Protein kinase-like (PK-like)"/>
    <property type="match status" value="1"/>
</dbReference>
<feature type="region of interest" description="Disordered" evidence="1">
    <location>
        <begin position="505"/>
        <end position="581"/>
    </location>
</feature>
<dbReference type="InterPro" id="IPR011009">
    <property type="entry name" value="Kinase-like_dom_sf"/>
</dbReference>
<dbReference type="AlphaFoldDB" id="A0A9P9D3K8"/>
<keyword evidence="4" id="KW-1185">Reference proteome</keyword>
<feature type="region of interest" description="Disordered" evidence="1">
    <location>
        <begin position="132"/>
        <end position="154"/>
    </location>
</feature>
<dbReference type="InterPro" id="IPR040976">
    <property type="entry name" value="Pkinase_fungal"/>
</dbReference>
<dbReference type="PANTHER" id="PTHR38248">
    <property type="entry name" value="FUNK1 6"/>
    <property type="match status" value="1"/>
</dbReference>
<sequence>MTESPRSAIIKAKPIGHGLDAFRDSSLSLSEELNSCGPATVLDRIGREGLQDHALDLISALLILPASRLLPSSSNEKNLFSDLSRLNLAINAGDFNLEYILPLIAVVLDNRPDTVIWEKVYELLAELTSARVGKSTTPPPSEPPHTASFQQTPWSFNTGSFEDTSDLRKNVDPILRSEVEDNLRIDHPDVFDVFFGQIQGLDDVATAVLSSCKGTDSPLFQENIGWTEWPESCEETAVLHFLHRHIAQLVLYAAEHGFRPSNCRRCVATPNKPIPGSISKRKLDVGFAYNSRNELEECNGQSYDWSHILIPGELKSNPREDCRSSTWLDLVRYAREIFIAQDTRRFILGFTLCGSVMRLWEFDRLGVIGSTPFDINDSPQMFVRTILGCLWMSEEELGFDPTIVHGSRRHITIQRNGQTEQLWLEELLKRQRCVTGRATTCWKGRVQDEFGREFVVKDSWEYEERPEEGLLLMEATEAGVQNVARYYHHETVLVHGKMDDVRDSVRQSLSDTVGRNPLRQRATHADSIISPKTSDASSARRGRSRSRSRHHITARKRSSSSVQTFMPPPKRSCSDSPVKQDMQRRRNRIHRRLVMQDVGKSIFEASCQRGILTGLIGGIKGHESLLDAKILHRDISIGNVMLTAAEDDGFLIDLDLAIKIDRENASGAPSKTGTKVFMAIGALYGEEHNFMHDLESFFWVLFWTCIHCTGPSGRRRVSKFEAWNFETTENLAKIKTGSVLEEDKFGKEVDDSCTAYCSPLVSCLKELRKVVFPEGKRWMTNDRRLYARMWSVLLEARETLGGPS</sequence>
<dbReference type="Gene3D" id="1.10.510.10">
    <property type="entry name" value="Transferase(Phosphotransferase) domain 1"/>
    <property type="match status" value="1"/>
</dbReference>
<evidence type="ECO:0000313" key="3">
    <source>
        <dbReference type="EMBL" id="KAH7111807.1"/>
    </source>
</evidence>
<dbReference type="Pfam" id="PF17667">
    <property type="entry name" value="Pkinase_fungal"/>
    <property type="match status" value="1"/>
</dbReference>
<dbReference type="Proteomes" id="UP000700596">
    <property type="component" value="Unassembled WGS sequence"/>
</dbReference>